<protein>
    <recommendedName>
        <fullName evidence="1">ABC-type glycine betaine transport system substrate-binding domain-containing protein</fullName>
    </recommendedName>
</protein>
<evidence type="ECO:0000313" key="3">
    <source>
        <dbReference type="Proteomes" id="UP000032534"/>
    </source>
</evidence>
<gene>
    <name evidence="2" type="ORF">QD47_20385</name>
</gene>
<dbReference type="GO" id="GO:0043190">
    <property type="term" value="C:ATP-binding cassette (ABC) transporter complex"/>
    <property type="evidence" value="ECO:0007669"/>
    <property type="project" value="InterPro"/>
</dbReference>
<dbReference type="GO" id="GO:0022857">
    <property type="term" value="F:transmembrane transporter activity"/>
    <property type="evidence" value="ECO:0007669"/>
    <property type="project" value="InterPro"/>
</dbReference>
<dbReference type="Gene3D" id="3.10.105.10">
    <property type="entry name" value="Dipeptide-binding Protein, Domain 3"/>
    <property type="match status" value="1"/>
</dbReference>
<evidence type="ECO:0000259" key="1">
    <source>
        <dbReference type="Pfam" id="PF04069"/>
    </source>
</evidence>
<feature type="domain" description="ABC-type glycine betaine transport system substrate-binding" evidence="1">
    <location>
        <begin position="1"/>
        <end position="63"/>
    </location>
</feature>
<accession>A0A0D7WXB2</accession>
<evidence type="ECO:0000313" key="2">
    <source>
        <dbReference type="EMBL" id="KJD43800.1"/>
    </source>
</evidence>
<name>A0A0D7WXB2_9BACL</name>
<proteinExistence type="predicted"/>
<keyword evidence="3" id="KW-1185">Reference proteome</keyword>
<organism evidence="2 3">
    <name type="scientific">Paenibacillus terrae</name>
    <dbReference type="NCBI Taxonomy" id="159743"/>
    <lineage>
        <taxon>Bacteria</taxon>
        <taxon>Bacillati</taxon>
        <taxon>Bacillota</taxon>
        <taxon>Bacilli</taxon>
        <taxon>Bacillales</taxon>
        <taxon>Paenibacillaceae</taxon>
        <taxon>Paenibacillus</taxon>
    </lineage>
</organism>
<dbReference type="EMBL" id="JTHP01000048">
    <property type="protein sequence ID" value="KJD43800.1"/>
    <property type="molecule type" value="Genomic_DNA"/>
</dbReference>
<comment type="caution">
    <text evidence="2">The sequence shown here is derived from an EMBL/GenBank/DDBJ whole genome shotgun (WGS) entry which is preliminary data.</text>
</comment>
<dbReference type="Proteomes" id="UP000032534">
    <property type="component" value="Unassembled WGS sequence"/>
</dbReference>
<dbReference type="PATRIC" id="fig|159743.3.peg.4532"/>
<reference evidence="2 3" key="1">
    <citation type="submission" date="2014-11" db="EMBL/GenBank/DDBJ databases">
        <title>Draft Genome Sequences of Paenibacillus polymyxa NRRL B-30509 and Paenibacillus terrae NRRL B-30644, Strains from a Poultry Environment that Produce Tridecaptin A and Paenicidins.</title>
        <authorList>
            <person name="van Belkum M.J."/>
            <person name="Lohans C.T."/>
            <person name="Vederas J.C."/>
        </authorList>
    </citation>
    <scope>NUCLEOTIDE SEQUENCE [LARGE SCALE GENOMIC DNA]</scope>
    <source>
        <strain evidence="2 3">NRRL B-30644</strain>
    </source>
</reference>
<sequence length="64" mass="6740">MWTGVAGGSVDATAAAWLPLTHADYWAKDKAQVDDIGTSMTGVMSGLVVPSYVPIDSIEDLKTQ</sequence>
<dbReference type="InterPro" id="IPR007210">
    <property type="entry name" value="ABC_Gly_betaine_transp_sub-bd"/>
</dbReference>
<dbReference type="Pfam" id="PF04069">
    <property type="entry name" value="OpuAC"/>
    <property type="match status" value="1"/>
</dbReference>
<dbReference type="SUPFAM" id="SSF53850">
    <property type="entry name" value="Periplasmic binding protein-like II"/>
    <property type="match status" value="1"/>
</dbReference>
<dbReference type="Gene3D" id="3.40.190.100">
    <property type="entry name" value="Glycine betaine-binding periplasmic protein, domain 2"/>
    <property type="match status" value="1"/>
</dbReference>
<dbReference type="AlphaFoldDB" id="A0A0D7WXB2"/>